<organism evidence="3 4">
    <name type="scientific">Gemmata obscuriglobus</name>
    <dbReference type="NCBI Taxonomy" id="114"/>
    <lineage>
        <taxon>Bacteria</taxon>
        <taxon>Pseudomonadati</taxon>
        <taxon>Planctomycetota</taxon>
        <taxon>Planctomycetia</taxon>
        <taxon>Gemmatales</taxon>
        <taxon>Gemmataceae</taxon>
        <taxon>Gemmata</taxon>
    </lineage>
</organism>
<dbReference type="KEGG" id="gog:C1280_17285"/>
<keyword evidence="2" id="KW-0472">Membrane</keyword>
<feature type="transmembrane region" description="Helical" evidence="2">
    <location>
        <begin position="232"/>
        <end position="256"/>
    </location>
</feature>
<keyword evidence="4" id="KW-1185">Reference proteome</keyword>
<evidence type="ECO:0000313" key="3">
    <source>
        <dbReference type="EMBL" id="AWM38560.1"/>
    </source>
</evidence>
<keyword evidence="2" id="KW-1133">Transmembrane helix</keyword>
<sequence>MATAEGTRRTNVTPQHVARDPAVFNPLNQLRSTIRRYILLEGVLSACLFAVAWFALGLVLDFVFFKVTGVDWVLAGHWCARVFLVVVAFAVVTAIVEGGIAAAVFFGASLTLGLVEYLCVSAFGSGEWVEHAPLWFRLGTLLWVSLPLAAVIGFRLLRRLTKELSYETLALVLERRFPKLLGDRLITAVEMGNVNRMKEFGYSEEMLLATIVEARERVAQVPVSKVFNWRRLWLLGFASVALVLGTVTVGVASHALAARSVQPARAGWKLAHVSGIFLERNVGLMSTPWPRRAHIELVGFPETEATVSRDVATVPITARAYKWVVADPSVRAGWRPMKWGDVTPELIGRDVPAIDAAALLRTDDTSLPAQLNDWYVDAVEARLFVPADAPDDSLAPEALAYRNRLRESLGSGFAAAQDVFAALNAAADRPSMERTLRKLELTRPEARTDENGAPVVVQAPLKLQSYYRGLKFKGKGDLTPKQNNEYTGDVSGLKEDVYFYVEADDFQTPAQRIRLIPPPTLKRLYRIQEEPAYLHHAPATGAGFEDLRGRRQVMGEKNLSLTGERSVFVVPAGTQVTIHADPYTDDDGNVSDNDAVVSAVAVPVVGKFPGAVFGGDGKVTQTPVPLAVTPGKGWTVTFRNGWDDYDAPTRAALSVLKGIYPERDGRANVDFRLKDPVEFKVTWTNKYNVSTTRSILIQVTQDQPPVVEVGVDVIRKIGNTYLVTPKVRIPFNPDSFIKDDHGLSKVEYTFTYSAEDSDVVRGLRTKYALRSLLDLPTGAHFPTAMLPRLHADNFRTLDKNDDRLTASVFVSEWANQNGRLRRETPDRLAELLKTPSGDDVNQEAVRKVELKNADRDYFDLKELNDLGIIKILAPPGEAQQSYRMDLFVQATDNNADHDGGPRVTRGSEPIRLRVVSEGDLLLEISKEEEALGTRLDEALVQLAAAKRAYEFVRSSNGFKEETPEVVDTVKVRSQTAVNAVDKSRDIVNTVLREFRRIARECEVNRVVEVTTKNYQGYCSRLDTILSEDPNASVAFPKTLNLLNVVQAPLNTSHWAPLVAVTDAEQSLYALERELQAIRKEIGESLSKEQFIKNLRKLRDDQLRVEKDIEAMKRQFEVEQGAKTAKVSPVGAIALTKGETKKIQHAIAWRQYKEDELIVKLTSSDPAVVVPAQLTLTYENNQFRFEYEVKAGSKEGTYKITVTPGAGEPVEVTVIVK</sequence>
<feature type="coiled-coil region" evidence="1">
    <location>
        <begin position="1060"/>
        <end position="1114"/>
    </location>
</feature>
<evidence type="ECO:0000256" key="1">
    <source>
        <dbReference type="SAM" id="Coils"/>
    </source>
</evidence>
<dbReference type="EMBL" id="CP025958">
    <property type="protein sequence ID" value="AWM38560.1"/>
    <property type="molecule type" value="Genomic_DNA"/>
</dbReference>
<dbReference type="AlphaFoldDB" id="A0A2Z3HBG0"/>
<evidence type="ECO:0000256" key="2">
    <source>
        <dbReference type="SAM" id="Phobius"/>
    </source>
</evidence>
<name>A0A2Z3HBG0_9BACT</name>
<keyword evidence="1" id="KW-0175">Coiled coil</keyword>
<feature type="transmembrane region" description="Helical" evidence="2">
    <location>
        <begin position="135"/>
        <end position="157"/>
    </location>
</feature>
<accession>A0A2Z3HBG0</accession>
<protein>
    <submittedName>
        <fullName evidence="3">Uncharacterized protein</fullName>
    </submittedName>
</protein>
<evidence type="ECO:0000313" key="4">
    <source>
        <dbReference type="Proteomes" id="UP000245802"/>
    </source>
</evidence>
<dbReference type="OrthoDB" id="256197at2"/>
<reference evidence="3 4" key="1">
    <citation type="submission" date="2018-01" db="EMBL/GenBank/DDBJ databases">
        <title>G. obscuriglobus.</title>
        <authorList>
            <person name="Franke J."/>
            <person name="Blomberg W."/>
            <person name="Selmecki A."/>
        </authorList>
    </citation>
    <scope>NUCLEOTIDE SEQUENCE [LARGE SCALE GENOMIC DNA]</scope>
    <source>
        <strain evidence="3 4">DSM 5831</strain>
    </source>
</reference>
<feature type="transmembrane region" description="Helical" evidence="2">
    <location>
        <begin position="72"/>
        <end position="96"/>
    </location>
</feature>
<feature type="transmembrane region" description="Helical" evidence="2">
    <location>
        <begin position="103"/>
        <end position="123"/>
    </location>
</feature>
<gene>
    <name evidence="3" type="ORF">C1280_17285</name>
</gene>
<feature type="transmembrane region" description="Helical" evidence="2">
    <location>
        <begin position="37"/>
        <end position="60"/>
    </location>
</feature>
<dbReference type="Proteomes" id="UP000245802">
    <property type="component" value="Chromosome"/>
</dbReference>
<proteinExistence type="predicted"/>
<keyword evidence="2" id="KW-0812">Transmembrane</keyword>
<dbReference type="RefSeq" id="WP_010045432.1">
    <property type="nucleotide sequence ID" value="NZ_CP025958.1"/>
</dbReference>